<comment type="caution">
    <text evidence="1">The sequence shown here is derived from an EMBL/GenBank/DDBJ whole genome shotgun (WGS) entry which is preliminary data.</text>
</comment>
<evidence type="ECO:0000313" key="2">
    <source>
        <dbReference type="Proteomes" id="UP000799755"/>
    </source>
</evidence>
<proteinExistence type="predicted"/>
<evidence type="ECO:0000313" key="1">
    <source>
        <dbReference type="EMBL" id="KAF2473481.1"/>
    </source>
</evidence>
<dbReference type="Proteomes" id="UP000799755">
    <property type="component" value="Unassembled WGS sequence"/>
</dbReference>
<dbReference type="EMBL" id="MU003500">
    <property type="protein sequence ID" value="KAF2473481.1"/>
    <property type="molecule type" value="Genomic_DNA"/>
</dbReference>
<sequence length="639" mass="70156">MWKRFQGHGREKEKQIGNPVLVETTYDEDQLRHMANVSDAAQNANYQPYASGGASGYPPQTNNTLSAPRASRNHRASDAPTVSSIYSQPSPGLGYDYNPTAGPPSGLVDVSPPSSPEPERYHRNQDPPRRFRSMRDVSPVDESRGKRAPSGGASNIPVLRKVPSIIRDKESQSTQKFWGGKVAPNSKVRWDEYSGEPAPEGKAAQVNPANYVKGSLPPGAERRPMGYQVSVSSGPQEQTKKNANSFSERASRFGTKSPSPVDTTLPKPREPWKGASGRVEIVAPLKNQPTKEPFQYARKNAPDAGVKSASGGTKNKAGVSLSVPTTVKRVPVAADTTPVAEEDTEADMHEDPIKPVVPLKVGRNSPPRSLASPVSPNHPGITQQKNPYVYPSPITPTNAQHPANEYHGSKQGPLQPHSTPPNTKVVRKSIEGTPGSTSSKDNGLASRFSWTTYNTSTTYQQSPPPSPPPPIPTSAQELASSILNRRRPVQASDKLPTRKPITSSTARPRTMTSDPPSPRPLSTFSTNTQKALPRPPTEISAADHVDILEAQLDDLRLRRSNVNRLLQDLNAQAPSNPLVTDFRRMRIVERRKKDFEDELAEIRREEHDVGLRLHRAWKKREREDPNGTESAIWIRRVTR</sequence>
<organism evidence="1 2">
    <name type="scientific">Lindgomyces ingoldianus</name>
    <dbReference type="NCBI Taxonomy" id="673940"/>
    <lineage>
        <taxon>Eukaryota</taxon>
        <taxon>Fungi</taxon>
        <taxon>Dikarya</taxon>
        <taxon>Ascomycota</taxon>
        <taxon>Pezizomycotina</taxon>
        <taxon>Dothideomycetes</taxon>
        <taxon>Pleosporomycetidae</taxon>
        <taxon>Pleosporales</taxon>
        <taxon>Lindgomycetaceae</taxon>
        <taxon>Lindgomyces</taxon>
    </lineage>
</organism>
<keyword evidence="2" id="KW-1185">Reference proteome</keyword>
<name>A0ACB6R4W0_9PLEO</name>
<gene>
    <name evidence="1" type="ORF">BDR25DRAFT_218191</name>
</gene>
<reference evidence="1" key="1">
    <citation type="journal article" date="2020" name="Stud. Mycol.">
        <title>101 Dothideomycetes genomes: a test case for predicting lifestyles and emergence of pathogens.</title>
        <authorList>
            <person name="Haridas S."/>
            <person name="Albert R."/>
            <person name="Binder M."/>
            <person name="Bloem J."/>
            <person name="Labutti K."/>
            <person name="Salamov A."/>
            <person name="Andreopoulos B."/>
            <person name="Baker S."/>
            <person name="Barry K."/>
            <person name="Bills G."/>
            <person name="Bluhm B."/>
            <person name="Cannon C."/>
            <person name="Castanera R."/>
            <person name="Culley D."/>
            <person name="Daum C."/>
            <person name="Ezra D."/>
            <person name="Gonzalez J."/>
            <person name="Henrissat B."/>
            <person name="Kuo A."/>
            <person name="Liang C."/>
            <person name="Lipzen A."/>
            <person name="Lutzoni F."/>
            <person name="Magnuson J."/>
            <person name="Mondo S."/>
            <person name="Nolan M."/>
            <person name="Ohm R."/>
            <person name="Pangilinan J."/>
            <person name="Park H.-J."/>
            <person name="Ramirez L."/>
            <person name="Alfaro M."/>
            <person name="Sun H."/>
            <person name="Tritt A."/>
            <person name="Yoshinaga Y."/>
            <person name="Zwiers L.-H."/>
            <person name="Turgeon B."/>
            <person name="Goodwin S."/>
            <person name="Spatafora J."/>
            <person name="Crous P."/>
            <person name="Grigoriev I."/>
        </authorList>
    </citation>
    <scope>NUCLEOTIDE SEQUENCE</scope>
    <source>
        <strain evidence="1">ATCC 200398</strain>
    </source>
</reference>
<protein>
    <submittedName>
        <fullName evidence="1">Uncharacterized protein</fullName>
    </submittedName>
</protein>
<accession>A0ACB6R4W0</accession>